<evidence type="ECO:0000313" key="2">
    <source>
        <dbReference type="EMBL" id="GFD38796.1"/>
    </source>
</evidence>
<feature type="region of interest" description="Disordered" evidence="1">
    <location>
        <begin position="1"/>
        <end position="50"/>
    </location>
</feature>
<name>A0A699VZH9_TANCI</name>
<feature type="non-terminal residue" evidence="2">
    <location>
        <position position="92"/>
    </location>
</feature>
<accession>A0A699VZH9</accession>
<protein>
    <submittedName>
        <fullName evidence="2">Uncharacterized protein</fullName>
    </submittedName>
</protein>
<comment type="caution">
    <text evidence="2">The sequence shown here is derived from an EMBL/GenBank/DDBJ whole genome shotgun (WGS) entry which is preliminary data.</text>
</comment>
<evidence type="ECO:0000256" key="1">
    <source>
        <dbReference type="SAM" id="MobiDB-lite"/>
    </source>
</evidence>
<reference evidence="2" key="1">
    <citation type="journal article" date="2019" name="Sci. Rep.">
        <title>Draft genome of Tanacetum cinerariifolium, the natural source of mosquito coil.</title>
        <authorList>
            <person name="Yamashiro T."/>
            <person name="Shiraishi A."/>
            <person name="Satake H."/>
            <person name="Nakayama K."/>
        </authorList>
    </citation>
    <scope>NUCLEOTIDE SEQUENCE</scope>
</reference>
<dbReference type="EMBL" id="BKCJ011506123">
    <property type="protein sequence ID" value="GFD38796.1"/>
    <property type="molecule type" value="Genomic_DNA"/>
</dbReference>
<gene>
    <name evidence="2" type="ORF">Tci_910765</name>
</gene>
<feature type="compositionally biased region" description="Pro residues" evidence="1">
    <location>
        <begin position="65"/>
        <end position="78"/>
    </location>
</feature>
<sequence>MDGGDNRDDDDGDSSGDEADDEYEDMDDEDEEDEEEEEHIAPADSTTFVPPIELALVDAVTAALPSPPLPPSLYPPPPVDRRDDVPESEQPP</sequence>
<feature type="compositionally biased region" description="Acidic residues" evidence="1">
    <location>
        <begin position="7"/>
        <end position="38"/>
    </location>
</feature>
<organism evidence="2">
    <name type="scientific">Tanacetum cinerariifolium</name>
    <name type="common">Dalmatian daisy</name>
    <name type="synonym">Chrysanthemum cinerariifolium</name>
    <dbReference type="NCBI Taxonomy" id="118510"/>
    <lineage>
        <taxon>Eukaryota</taxon>
        <taxon>Viridiplantae</taxon>
        <taxon>Streptophyta</taxon>
        <taxon>Embryophyta</taxon>
        <taxon>Tracheophyta</taxon>
        <taxon>Spermatophyta</taxon>
        <taxon>Magnoliopsida</taxon>
        <taxon>eudicotyledons</taxon>
        <taxon>Gunneridae</taxon>
        <taxon>Pentapetalae</taxon>
        <taxon>asterids</taxon>
        <taxon>campanulids</taxon>
        <taxon>Asterales</taxon>
        <taxon>Asteraceae</taxon>
        <taxon>Asteroideae</taxon>
        <taxon>Anthemideae</taxon>
        <taxon>Anthemidinae</taxon>
        <taxon>Tanacetum</taxon>
    </lineage>
</organism>
<dbReference type="AlphaFoldDB" id="A0A699VZH9"/>
<feature type="region of interest" description="Disordered" evidence="1">
    <location>
        <begin position="63"/>
        <end position="92"/>
    </location>
</feature>
<proteinExistence type="predicted"/>